<dbReference type="Gene3D" id="3.40.1520.20">
    <property type="match status" value="1"/>
</dbReference>
<feature type="domain" description="BON" evidence="1">
    <location>
        <begin position="26"/>
        <end position="87"/>
    </location>
</feature>
<dbReference type="Proteomes" id="UP000267524">
    <property type="component" value="Unassembled WGS sequence"/>
</dbReference>
<name>A0A3M7L9E9_9FLAO</name>
<reference evidence="2 3" key="1">
    <citation type="submission" date="2018-08" db="EMBL/GenBank/DDBJ databases">
        <title>Chryseobacterium nematophagum: a novel matrix digesting pathogen of nematodes.</title>
        <authorList>
            <person name="Page A."/>
            <person name="Roberts M."/>
            <person name="Felix M.-A."/>
            <person name="Weir W."/>
        </authorList>
    </citation>
    <scope>NUCLEOTIDE SEQUENCE [LARGE SCALE GENOMIC DNA]</scope>
    <source>
        <strain evidence="2 3">JUb275</strain>
    </source>
</reference>
<evidence type="ECO:0000259" key="1">
    <source>
        <dbReference type="Pfam" id="PF04972"/>
    </source>
</evidence>
<keyword evidence="3" id="KW-1185">Reference proteome</keyword>
<dbReference type="EMBL" id="QWIV01000013">
    <property type="protein sequence ID" value="RMZ59378.1"/>
    <property type="molecule type" value="Genomic_DNA"/>
</dbReference>
<dbReference type="PROSITE" id="PS51257">
    <property type="entry name" value="PROKAR_LIPOPROTEIN"/>
    <property type="match status" value="1"/>
</dbReference>
<dbReference type="RefSeq" id="WP_122546499.1">
    <property type="nucleotide sequence ID" value="NZ_QWIV01000013.1"/>
</dbReference>
<comment type="caution">
    <text evidence="2">The sequence shown here is derived from an EMBL/GenBank/DDBJ whole genome shotgun (WGS) entry which is preliminary data.</text>
</comment>
<protein>
    <submittedName>
        <fullName evidence="2">BON domain-containing protein</fullName>
    </submittedName>
</protein>
<dbReference type="InterPro" id="IPR007055">
    <property type="entry name" value="BON_dom"/>
</dbReference>
<feature type="domain" description="BON" evidence="1">
    <location>
        <begin position="106"/>
        <end position="156"/>
    </location>
</feature>
<proteinExistence type="predicted"/>
<gene>
    <name evidence="2" type="ORF">D1632_06970</name>
</gene>
<dbReference type="Pfam" id="PF04972">
    <property type="entry name" value="BON"/>
    <property type="match status" value="2"/>
</dbReference>
<sequence length="164" mass="17432">MKKTFAMATLALAISFGAISCKKKISDADLKTQAMTVVATNPNASIDVQEGVAHLTGTFPDQQSKDAMIAQLKAINGIKDVHDMASIETTPATPTPVETQSAVDPAVQKKVQDAVKDFPSIKVEVINGELTLTGNVSSTQARKIKESVDALKVGKVNFNYTVKN</sequence>
<evidence type="ECO:0000313" key="2">
    <source>
        <dbReference type="EMBL" id="RMZ59378.1"/>
    </source>
</evidence>
<organism evidence="2 3">
    <name type="scientific">Chryseobacterium nematophagum</name>
    <dbReference type="NCBI Taxonomy" id="2305228"/>
    <lineage>
        <taxon>Bacteria</taxon>
        <taxon>Pseudomonadati</taxon>
        <taxon>Bacteroidota</taxon>
        <taxon>Flavobacteriia</taxon>
        <taxon>Flavobacteriales</taxon>
        <taxon>Weeksellaceae</taxon>
        <taxon>Chryseobacterium group</taxon>
        <taxon>Chryseobacterium</taxon>
    </lineage>
</organism>
<dbReference type="AlphaFoldDB" id="A0A3M7L9E9"/>
<evidence type="ECO:0000313" key="3">
    <source>
        <dbReference type="Proteomes" id="UP000267524"/>
    </source>
</evidence>
<accession>A0A3M7L9E9</accession>